<gene>
    <name evidence="1" type="ORF">GCM10017557_81460</name>
</gene>
<keyword evidence="2" id="KW-1185">Reference proteome</keyword>
<reference evidence="1 2" key="1">
    <citation type="journal article" date="2014" name="Int. J. Syst. Evol. Microbiol.">
        <title>Complete genome sequence of Corynebacterium casei LMG S-19264T (=DSM 44701T), isolated from a smear-ripened cheese.</title>
        <authorList>
            <consortium name="US DOE Joint Genome Institute (JGI-PGF)"/>
            <person name="Walter F."/>
            <person name="Albersmeier A."/>
            <person name="Kalinowski J."/>
            <person name="Ruckert C."/>
        </authorList>
    </citation>
    <scope>NUCLEOTIDE SEQUENCE [LARGE SCALE GENOMIC DNA]</scope>
    <source>
        <strain evidence="1 2">JCM 4677</strain>
    </source>
</reference>
<dbReference type="RefSeq" id="WP_190854867.1">
    <property type="nucleotide sequence ID" value="NZ_AP023440.1"/>
</dbReference>
<dbReference type="EMBL" id="AP023440">
    <property type="protein sequence ID" value="BCL33287.1"/>
    <property type="molecule type" value="Genomic_DNA"/>
</dbReference>
<accession>A0A7G1PH13</accession>
<evidence type="ECO:0000313" key="1">
    <source>
        <dbReference type="EMBL" id="BCL33287.1"/>
    </source>
</evidence>
<dbReference type="AlphaFoldDB" id="A0A7G1PH13"/>
<dbReference type="KEGG" id="sgm:GCM10017557_81460"/>
<sequence>MQAEQVRDRFRADALAYFALSPQADTEAELARAVKMRTRHLHCDTYQAAADAAEQARWHTAHHLLQTRLATVRAMAGAPTAAAPQRLVQARWADRLADVDRRPLNTEQPKENA</sequence>
<name>A0A7G1PH13_9ACTN</name>
<evidence type="ECO:0000313" key="2">
    <source>
        <dbReference type="Proteomes" id="UP000516444"/>
    </source>
</evidence>
<organism evidence="1 2">
    <name type="scientific">Streptomyces aurantiacus</name>
    <dbReference type="NCBI Taxonomy" id="47760"/>
    <lineage>
        <taxon>Bacteria</taxon>
        <taxon>Bacillati</taxon>
        <taxon>Actinomycetota</taxon>
        <taxon>Actinomycetes</taxon>
        <taxon>Kitasatosporales</taxon>
        <taxon>Streptomycetaceae</taxon>
        <taxon>Streptomyces</taxon>
        <taxon>Streptomyces aurantiacus group</taxon>
    </lineage>
</organism>
<proteinExistence type="predicted"/>
<protein>
    <submittedName>
        <fullName evidence="1">Uncharacterized protein</fullName>
    </submittedName>
</protein>
<dbReference type="Proteomes" id="UP000516444">
    <property type="component" value="Chromosome"/>
</dbReference>